<dbReference type="InterPro" id="IPR050090">
    <property type="entry name" value="Tyrosine_recombinase_XerCD"/>
</dbReference>
<keyword evidence="2" id="KW-0229">DNA integration</keyword>
<evidence type="ECO:0000256" key="4">
    <source>
        <dbReference type="ARBA" id="ARBA00023172"/>
    </source>
</evidence>
<evidence type="ECO:0000313" key="7">
    <source>
        <dbReference type="Proteomes" id="UP001527866"/>
    </source>
</evidence>
<feature type="domain" description="Tyr recombinase" evidence="5">
    <location>
        <begin position="181"/>
        <end position="402"/>
    </location>
</feature>
<dbReference type="PANTHER" id="PTHR30349">
    <property type="entry name" value="PHAGE INTEGRASE-RELATED"/>
    <property type="match status" value="1"/>
</dbReference>
<keyword evidence="3" id="KW-0238">DNA-binding</keyword>
<dbReference type="InterPro" id="IPR011010">
    <property type="entry name" value="DNA_brk_join_enz"/>
</dbReference>
<dbReference type="InterPro" id="IPR010998">
    <property type="entry name" value="Integrase_recombinase_N"/>
</dbReference>
<dbReference type="Pfam" id="PF00589">
    <property type="entry name" value="Phage_integrase"/>
    <property type="match status" value="1"/>
</dbReference>
<protein>
    <submittedName>
        <fullName evidence="6">Site-specific integrase</fullName>
    </submittedName>
</protein>
<sequence length="415" mass="46617">MAHVKDLWWKTVKGPDGEPTQVKTARFGKGKRWLAVWHDQYGSEKSKAFKTKDPASKHANAMETDVARGEYIDPKAGDKLFGDFAKSWFNTVTVDPASEIRYESVYRLHVGPRFDKRKVKAIRPSEIQACLKELEEAFSASLAATALLVIRGVLELAEADEAIKKNPVKSKIVRQPKWQGRDVKVWSDAQISDIIGAHPAPLLPLPVIAAGCGMRQAEIFGLALEDLDFRESVIRVNRQIKKLGENYVFALPKNDKTRTVPMPANVAIVLRQHIEESPPRDYTLPWEKTDGESHTVRLLFRWPTDDQHVRARNYSETVWKPAITAAGIIPPPAADSRGRKRYETTRREGMHQLRHWYASVQLDAMVSVVALASYLGHDPKVTLSIYGHMLPSADERSRSAIDNRFEGSGLVPDGT</sequence>
<keyword evidence="4" id="KW-0233">DNA recombination</keyword>
<evidence type="ECO:0000256" key="1">
    <source>
        <dbReference type="ARBA" id="ARBA00008857"/>
    </source>
</evidence>
<comment type="similarity">
    <text evidence="1">Belongs to the 'phage' integrase family.</text>
</comment>
<gene>
    <name evidence="6" type="ORF">O4J56_06955</name>
</gene>
<evidence type="ECO:0000256" key="3">
    <source>
        <dbReference type="ARBA" id="ARBA00023125"/>
    </source>
</evidence>
<dbReference type="Gene3D" id="1.10.150.130">
    <property type="match status" value="1"/>
</dbReference>
<name>A0ABT4U092_9ACTN</name>
<organism evidence="6 7">
    <name type="scientific">Nocardiopsis endophytica</name>
    <dbReference type="NCBI Taxonomy" id="3018445"/>
    <lineage>
        <taxon>Bacteria</taxon>
        <taxon>Bacillati</taxon>
        <taxon>Actinomycetota</taxon>
        <taxon>Actinomycetes</taxon>
        <taxon>Streptosporangiales</taxon>
        <taxon>Nocardiopsidaceae</taxon>
        <taxon>Nocardiopsis</taxon>
    </lineage>
</organism>
<proteinExistence type="inferred from homology"/>
<dbReference type="InterPro" id="IPR004107">
    <property type="entry name" value="Integrase_SAM-like_N"/>
</dbReference>
<dbReference type="Pfam" id="PF14659">
    <property type="entry name" value="Phage_int_SAM_3"/>
    <property type="match status" value="1"/>
</dbReference>
<dbReference type="Gene3D" id="1.10.443.10">
    <property type="entry name" value="Intergrase catalytic core"/>
    <property type="match status" value="1"/>
</dbReference>
<accession>A0ABT4U092</accession>
<dbReference type="RefSeq" id="WP_270684467.1">
    <property type="nucleotide sequence ID" value="NZ_JAQFWQ010000013.1"/>
</dbReference>
<reference evidence="6 7" key="1">
    <citation type="submission" date="2023-01" db="EMBL/GenBank/DDBJ databases">
        <title>Draft genome sequence of Nocardiopsis sp. RSe5-2 isolated from halophytes.</title>
        <authorList>
            <person name="Duangmal K."/>
            <person name="Chantavorakit T."/>
        </authorList>
    </citation>
    <scope>NUCLEOTIDE SEQUENCE [LARGE SCALE GENOMIC DNA]</scope>
    <source>
        <strain evidence="6 7">RSe5-2</strain>
    </source>
</reference>
<dbReference type="PROSITE" id="PS51898">
    <property type="entry name" value="TYR_RECOMBINASE"/>
    <property type="match status" value="1"/>
</dbReference>
<dbReference type="Proteomes" id="UP001527866">
    <property type="component" value="Unassembled WGS sequence"/>
</dbReference>
<evidence type="ECO:0000259" key="5">
    <source>
        <dbReference type="PROSITE" id="PS51898"/>
    </source>
</evidence>
<evidence type="ECO:0000313" key="6">
    <source>
        <dbReference type="EMBL" id="MDA2810374.1"/>
    </source>
</evidence>
<evidence type="ECO:0000256" key="2">
    <source>
        <dbReference type="ARBA" id="ARBA00022908"/>
    </source>
</evidence>
<dbReference type="PANTHER" id="PTHR30349:SF64">
    <property type="entry name" value="PROPHAGE INTEGRASE INTD-RELATED"/>
    <property type="match status" value="1"/>
</dbReference>
<dbReference type="InterPro" id="IPR013762">
    <property type="entry name" value="Integrase-like_cat_sf"/>
</dbReference>
<dbReference type="SUPFAM" id="SSF56349">
    <property type="entry name" value="DNA breaking-rejoining enzymes"/>
    <property type="match status" value="1"/>
</dbReference>
<comment type="caution">
    <text evidence="6">The sequence shown here is derived from an EMBL/GenBank/DDBJ whole genome shotgun (WGS) entry which is preliminary data.</text>
</comment>
<dbReference type="EMBL" id="JAQFWQ010000013">
    <property type="protein sequence ID" value="MDA2810374.1"/>
    <property type="molecule type" value="Genomic_DNA"/>
</dbReference>
<dbReference type="InterPro" id="IPR002104">
    <property type="entry name" value="Integrase_catalytic"/>
</dbReference>
<keyword evidence="7" id="KW-1185">Reference proteome</keyword>